<gene>
    <name evidence="3" type="ORF">theurythT_31810</name>
</gene>
<feature type="chain" id="PRO_5046537543" description="Lipoprotein" evidence="2">
    <location>
        <begin position="19"/>
        <end position="96"/>
    </location>
</feature>
<evidence type="ECO:0000313" key="3">
    <source>
        <dbReference type="EMBL" id="GLX83728.1"/>
    </source>
</evidence>
<sequence length="96" mass="10669">MKIISFIITLLCSFSALSSGCEIEINSKASIKCLERKIDSLEQQLKDNKQRNLKLPTGAVVNFKGGKCPNGWLPYQPPAGIVNVRVNQDMIMCEKI</sequence>
<keyword evidence="2" id="KW-0732">Signal</keyword>
<reference evidence="3 4" key="1">
    <citation type="submission" date="2023-03" db="EMBL/GenBank/DDBJ databases">
        <title>Draft genome sequence of Thalassotalea eurytherma JCM 18482T.</title>
        <authorList>
            <person name="Sawabe T."/>
        </authorList>
    </citation>
    <scope>NUCLEOTIDE SEQUENCE [LARGE SCALE GENOMIC DNA]</scope>
    <source>
        <strain evidence="3 4">JCM 18482</strain>
    </source>
</reference>
<dbReference type="Proteomes" id="UP001157133">
    <property type="component" value="Unassembled WGS sequence"/>
</dbReference>
<evidence type="ECO:0000313" key="4">
    <source>
        <dbReference type="Proteomes" id="UP001157133"/>
    </source>
</evidence>
<keyword evidence="1" id="KW-0175">Coiled coil</keyword>
<keyword evidence="4" id="KW-1185">Reference proteome</keyword>
<evidence type="ECO:0008006" key="5">
    <source>
        <dbReference type="Google" id="ProtNLM"/>
    </source>
</evidence>
<name>A0ABQ6H6E4_9GAMM</name>
<feature type="signal peptide" evidence="2">
    <location>
        <begin position="1"/>
        <end position="18"/>
    </location>
</feature>
<dbReference type="EMBL" id="BSSU01000022">
    <property type="protein sequence ID" value="GLX83728.1"/>
    <property type="molecule type" value="Genomic_DNA"/>
</dbReference>
<evidence type="ECO:0000256" key="1">
    <source>
        <dbReference type="SAM" id="Coils"/>
    </source>
</evidence>
<accession>A0ABQ6H6E4</accession>
<feature type="coiled-coil region" evidence="1">
    <location>
        <begin position="24"/>
        <end position="51"/>
    </location>
</feature>
<protein>
    <recommendedName>
        <fullName evidence="5">Lipoprotein</fullName>
    </recommendedName>
</protein>
<dbReference type="PROSITE" id="PS51257">
    <property type="entry name" value="PROKAR_LIPOPROTEIN"/>
    <property type="match status" value="1"/>
</dbReference>
<proteinExistence type="predicted"/>
<comment type="caution">
    <text evidence="3">The sequence shown here is derived from an EMBL/GenBank/DDBJ whole genome shotgun (WGS) entry which is preliminary data.</text>
</comment>
<evidence type="ECO:0000256" key="2">
    <source>
        <dbReference type="SAM" id="SignalP"/>
    </source>
</evidence>
<organism evidence="3 4">
    <name type="scientific">Thalassotalea eurytherma</name>
    <dbReference type="NCBI Taxonomy" id="1144278"/>
    <lineage>
        <taxon>Bacteria</taxon>
        <taxon>Pseudomonadati</taxon>
        <taxon>Pseudomonadota</taxon>
        <taxon>Gammaproteobacteria</taxon>
        <taxon>Alteromonadales</taxon>
        <taxon>Colwelliaceae</taxon>
        <taxon>Thalassotalea</taxon>
    </lineage>
</organism>